<sequence>MAATRKCLSTDDEFRQAVSESLSVAQVLGRIGLVPAGGNYKTVYARIAKLGLDTSHWTGAAWNQGARYKSFGRKATLEEILVENSPYNFTHGLRKRLLEESVKARHCEDCGLVEWKHQPIPLELHHRNGINNDHRLENLQLLCPNCHALTENYRGKNRITIIAK</sequence>
<feature type="domain" description="HNH nuclease" evidence="1">
    <location>
        <begin position="97"/>
        <end position="148"/>
    </location>
</feature>
<proteinExistence type="predicted"/>
<dbReference type="RefSeq" id="WP_168671246.1">
    <property type="nucleotide sequence ID" value="NZ_JAAVTK010000001.1"/>
</dbReference>
<gene>
    <name evidence="2" type="ORF">HBN54_000158</name>
</gene>
<evidence type="ECO:0000259" key="1">
    <source>
        <dbReference type="SMART" id="SM00507"/>
    </source>
</evidence>
<organism evidence="2 3">
    <name type="scientific">Hymenobacter artigasi</name>
    <dbReference type="NCBI Taxonomy" id="2719616"/>
    <lineage>
        <taxon>Bacteria</taxon>
        <taxon>Pseudomonadati</taxon>
        <taxon>Bacteroidota</taxon>
        <taxon>Cytophagia</taxon>
        <taxon>Cytophagales</taxon>
        <taxon>Hymenobacteraceae</taxon>
        <taxon>Hymenobacter</taxon>
    </lineage>
</organism>
<reference evidence="2 3" key="1">
    <citation type="submission" date="2020-03" db="EMBL/GenBank/DDBJ databases">
        <title>Genomic Encyclopedia of Type Strains, Phase IV (KMG-V): Genome sequencing to study the core and pangenomes of soil and plant-associated prokaryotes.</title>
        <authorList>
            <person name="Whitman W."/>
        </authorList>
    </citation>
    <scope>NUCLEOTIDE SEQUENCE [LARGE SCALE GENOMIC DNA]</scope>
    <source>
        <strain evidence="2 3">1B</strain>
    </source>
</reference>
<dbReference type="CDD" id="cd00085">
    <property type="entry name" value="HNHc"/>
    <property type="match status" value="1"/>
</dbReference>
<name>A0ABX1HBL6_9BACT</name>
<dbReference type="InterPro" id="IPR003615">
    <property type="entry name" value="HNH_nuc"/>
</dbReference>
<protein>
    <submittedName>
        <fullName evidence="2">Zn finger protein HypA/HybF involved in hydrogenase expression</fullName>
    </submittedName>
</protein>
<dbReference type="Proteomes" id="UP000717634">
    <property type="component" value="Unassembled WGS sequence"/>
</dbReference>
<dbReference type="SMART" id="SM00507">
    <property type="entry name" value="HNHc"/>
    <property type="match status" value="1"/>
</dbReference>
<accession>A0ABX1HBL6</accession>
<comment type="caution">
    <text evidence="2">The sequence shown here is derived from an EMBL/GenBank/DDBJ whole genome shotgun (WGS) entry which is preliminary data.</text>
</comment>
<keyword evidence="3" id="KW-1185">Reference proteome</keyword>
<evidence type="ECO:0000313" key="2">
    <source>
        <dbReference type="EMBL" id="NKI87579.1"/>
    </source>
</evidence>
<evidence type="ECO:0000313" key="3">
    <source>
        <dbReference type="Proteomes" id="UP000717634"/>
    </source>
</evidence>
<dbReference type="EMBL" id="JAAVTK010000001">
    <property type="protein sequence ID" value="NKI87579.1"/>
    <property type="molecule type" value="Genomic_DNA"/>
</dbReference>